<accession>A0A081CJJ2</accession>
<evidence type="ECO:0000256" key="1">
    <source>
        <dbReference type="SAM" id="MobiDB-lite"/>
    </source>
</evidence>
<feature type="region of interest" description="Disordered" evidence="1">
    <location>
        <begin position="370"/>
        <end position="512"/>
    </location>
</feature>
<dbReference type="PANTHER" id="PTHR47185">
    <property type="entry name" value="PX DOMAIN-CONTAINING PROTEIN YPR097W"/>
    <property type="match status" value="1"/>
</dbReference>
<dbReference type="Proteomes" id="UP000053758">
    <property type="component" value="Unassembled WGS sequence"/>
</dbReference>
<feature type="compositionally biased region" description="Low complexity" evidence="1">
    <location>
        <begin position="1398"/>
        <end position="1413"/>
    </location>
</feature>
<feature type="region of interest" description="Disordered" evidence="1">
    <location>
        <begin position="1267"/>
        <end position="1442"/>
    </location>
</feature>
<feature type="compositionally biased region" description="Polar residues" evidence="1">
    <location>
        <begin position="672"/>
        <end position="690"/>
    </location>
</feature>
<feature type="region of interest" description="Disordered" evidence="1">
    <location>
        <begin position="1876"/>
        <end position="1908"/>
    </location>
</feature>
<feature type="compositionally biased region" description="Basic and acidic residues" evidence="1">
    <location>
        <begin position="158"/>
        <end position="179"/>
    </location>
</feature>
<feature type="compositionally biased region" description="Acidic residues" evidence="1">
    <location>
        <begin position="216"/>
        <end position="233"/>
    </location>
</feature>
<dbReference type="EMBL" id="DF830082">
    <property type="protein sequence ID" value="GAK66838.1"/>
    <property type="molecule type" value="Genomic_DNA"/>
</dbReference>
<protein>
    <recommendedName>
        <fullName evidence="2">PX domain-containing protein</fullName>
    </recommendedName>
</protein>
<feature type="compositionally biased region" description="Low complexity" evidence="1">
    <location>
        <begin position="635"/>
        <end position="650"/>
    </location>
</feature>
<feature type="compositionally biased region" description="Acidic residues" evidence="1">
    <location>
        <begin position="1312"/>
        <end position="1329"/>
    </location>
</feature>
<feature type="region of interest" description="Disordered" evidence="1">
    <location>
        <begin position="737"/>
        <end position="777"/>
    </location>
</feature>
<feature type="compositionally biased region" description="Basic residues" evidence="1">
    <location>
        <begin position="144"/>
        <end position="155"/>
    </location>
</feature>
<proteinExistence type="predicted"/>
<feature type="region of interest" description="Disordered" evidence="1">
    <location>
        <begin position="1227"/>
        <end position="1253"/>
    </location>
</feature>
<dbReference type="GeneID" id="26305863"/>
<dbReference type="RefSeq" id="XP_014654858.1">
    <property type="nucleotide sequence ID" value="XM_014799372.1"/>
</dbReference>
<sequence>MQASPHVSVVAAKWGGAGWNFVEQASRGDLQCCARQIGTRGPLWRISAFDIRSRTSAFAIPLGTAPHRTAPLSAPIDLWAPSVAIPSLSIRPVSRLPHYTNRPCSTSSRITTTNAISHNPKDTLVTSAIRATKMRRPFVEPGHRSARPGIRHRSRSNGPDRKGRDPDTLSPTRDGEKSRPARLVSEGETDQDDFFSDNDDQGFVTQTDENAVTAAEDVDEEDLDDQEDNEDERTEARSSRSKRSNRSQSSLRPAPAIRSPQLAEQDDDEDGDDDDDERGTRTPRNRSRSNLAATPRGRPRAYSRSNKLAPEEEDWALKDEASRRKGGVLGRLKRLGRKPKDSNDQLGQSRDGANADVVLGRSYGAVRELRSRKSMVKRPESERSTRSKDRAFFRRGAATAAVSSGVAASAARSSGRGSTLSNSGRGGFDDDFDSELGTARQGSRLRGRGPPSTIATDRGTGDGSVVVVSDVPPRITTPIALREAENARSPELVDPYASPSTNEPHVRSKSLAESVQPSVLDNSDTASVIPPSSPLIPLSGPLSHSDAVVPSQRPSMQSVRDKEIDDETMSRSRKPSMDLRAAAGGALGGLAAMIGFDALRENKNGLPPKDDPVATALGLTDQSTSSKDAGQAIDSTTTATSAAPVEPPASISDATLLPRRNRRKGSKASDLLGNNGTASGTVADGATTQEQDSELPYVINDDAATERATPAPALAAPAVLGAGLGGLAAAAAVATGHDDAADTQADAKKKKKKNKKNKKRGTAADELADEPQTEVVELADAPPALAPVPAVEPILTRDFATAPSATEGSELGLADDEAGPPSSVAPAGEKSGYAQLGLAAAAGTPVAAAAVVGGRRSKTSKLAKGGRGIEKLAPVDEDDNLGYRRTIPAPEKGGYLLTPSIAPSVADPLDAGRSGIASSRGDWLTKDLSPQQTHYFLRELSARELRWELDRAWLLTSFEKPQRQSRRARKDFSDIDEDSRINDFDESSDEDLLAVDEDEDEEAVFRRSPQQLGALYNQTSIPDLPLLRFLFKNAFCTFPLFVAPEDKVDQYVGGPPDKATLARTYFFTGILPLLRAIQTRSLSAWVDRHGEGDGTPFSAVSTTGALRRQLTKWAARYVTAVLRVGPGDPYFEDDAILGKESWPWPASNLLPPEAYYAFRKPLDRLKYGGYEVDIVGIRRHTPTERDYIIRLRRPNAPDQYVVRNDNDFEEFRRNLAKDLNPFAFVKSLPRTRGRPDEGETDEEDDSPYGSVRSEKFNAAGLGSAALYKSPVDAPGRDSVDSRRLRGGGRDGRRRYSSGVRDGRPLLGRDGIAADEDSEALEDTADELIDDGDRSDATLQPRRGPSRAGAARGAPGETTPKTRKSLLSMGKGSLRRLGGKDTPPMDRSGSLRRKDASDGPRGASMSRSASMQRRQPPPPPPADLETRGSLRRAPPRAGAMDFEARRQKLRTWLRDALSIREAGHGAETQNFLTIGGFMERNLRRTDLDDIQERRREDRHRRQEHDRDAAEAGDDVHDLRDVRDEIWLDCVEGDGFLKMYDALRETPDYARLPLNYQKMVSWGNLQTARWLYGAFVAGDESRANLARVQDVYESIPWKKLAFTMKSPVAQMMRAWRDQFLRRGFLQAMLHVVLEDEPETIEEDLVELRRAIGSEVMFQKLRVFVDSPGDLKRLIRQHAEKAGVPLVAAIVRGSEQPKLNRVEVQRVMDATQAYQDFMKTVPSVNKKNNHKEPGYLLITNLQRALRLLSLQRDGAQVRGMLQDPLIADALSTVFEPLMEELRRLHGVKGIGNAVMDLQAFVGKLLDHLTGLRARVVDPLHAVNSIAEILDDAAPSWYVFLRRAADATPTVFSFFAWFRHLAMTVGAGSDDLAQIWTDPPAALQPEDDDGPDGDRQSINGDQMPAYEGALDPATMRDINSLSEYGRRKRNRQMEIACRWAAGDTEEHHPVQVQGDGRGRTRTDPYLPREPRPARKAPGLDRFRKSFREAISVALDR</sequence>
<name>A0A081CJJ2_PSEA2</name>
<feature type="compositionally biased region" description="Acidic residues" evidence="1">
    <location>
        <begin position="264"/>
        <end position="277"/>
    </location>
</feature>
<feature type="compositionally biased region" description="Low complexity" evidence="1">
    <location>
        <begin position="1340"/>
        <end position="1355"/>
    </location>
</feature>
<feature type="compositionally biased region" description="Basic and acidic residues" evidence="1">
    <location>
        <begin position="1274"/>
        <end position="1290"/>
    </location>
</feature>
<feature type="domain" description="PX" evidence="2">
    <location>
        <begin position="1533"/>
        <end position="1861"/>
    </location>
</feature>
<feature type="compositionally biased region" description="Basic and acidic residues" evidence="1">
    <location>
        <begin position="1952"/>
        <end position="1978"/>
    </location>
</feature>
<feature type="region of interest" description="Disordered" evidence="1">
    <location>
        <begin position="130"/>
        <end position="358"/>
    </location>
</feature>
<feature type="region of interest" description="Disordered" evidence="1">
    <location>
        <begin position="1936"/>
        <end position="1978"/>
    </location>
</feature>
<feature type="region of interest" description="Disordered" evidence="1">
    <location>
        <begin position="1492"/>
        <end position="1511"/>
    </location>
</feature>
<feature type="compositionally biased region" description="Low complexity" evidence="1">
    <location>
        <begin position="394"/>
        <end position="419"/>
    </location>
</feature>
<feature type="region of interest" description="Disordered" evidence="1">
    <location>
        <begin position="537"/>
        <end position="577"/>
    </location>
</feature>
<feature type="region of interest" description="Disordered" evidence="1">
    <location>
        <begin position="603"/>
        <end position="694"/>
    </location>
</feature>
<reference evidence="4" key="1">
    <citation type="journal article" date="2014" name="Genome Announc.">
        <title>Draft Genome Sequence of the Yeast Pseudozyma antarctica Type Strain JCM10317, a Producer of the Glycolipid Biosurfactants, Mannosylerythritol Lipids.</title>
        <authorList>
            <person name="Saika A."/>
            <person name="Koike H."/>
            <person name="Hori T."/>
            <person name="Fukuoka T."/>
            <person name="Sato S."/>
            <person name="Habe H."/>
            <person name="Kitamoto D."/>
            <person name="Morita T."/>
        </authorList>
    </citation>
    <scope>NUCLEOTIDE SEQUENCE [LARGE SCALE GENOMIC DNA]</scope>
    <source>
        <strain evidence="4">JCM 10317</strain>
    </source>
</reference>
<dbReference type="GO" id="GO:0035091">
    <property type="term" value="F:phosphatidylinositol binding"/>
    <property type="evidence" value="ECO:0007669"/>
    <property type="project" value="TreeGrafter"/>
</dbReference>
<dbReference type="InterPro" id="IPR047168">
    <property type="entry name" value="LEC1-like"/>
</dbReference>
<feature type="region of interest" description="Disordered" evidence="1">
    <location>
        <begin position="805"/>
        <end position="829"/>
    </location>
</feature>
<dbReference type="Pfam" id="PF12825">
    <property type="entry name" value="DUF3818"/>
    <property type="match status" value="1"/>
</dbReference>
<dbReference type="InterPro" id="IPR024554">
    <property type="entry name" value="LEC1-like_C"/>
</dbReference>
<dbReference type="PANTHER" id="PTHR47185:SF1">
    <property type="entry name" value="PX DOMAIN-CONTAINING PROTEIN YPR097W"/>
    <property type="match status" value="1"/>
</dbReference>
<feature type="compositionally biased region" description="Basic residues" evidence="1">
    <location>
        <begin position="748"/>
        <end position="761"/>
    </location>
</feature>
<evidence type="ECO:0000259" key="2">
    <source>
        <dbReference type="Pfam" id="PF12825"/>
    </source>
</evidence>
<evidence type="ECO:0000313" key="3">
    <source>
        <dbReference type="EMBL" id="GAK66838.1"/>
    </source>
</evidence>
<feature type="compositionally biased region" description="Basic and acidic residues" evidence="1">
    <location>
        <begin position="370"/>
        <end position="392"/>
    </location>
</feature>
<keyword evidence="4" id="KW-1185">Reference proteome</keyword>
<evidence type="ECO:0000313" key="4">
    <source>
        <dbReference type="Proteomes" id="UP000053758"/>
    </source>
</evidence>
<feature type="compositionally biased region" description="Low complexity" evidence="1">
    <location>
        <begin position="463"/>
        <end position="474"/>
    </location>
</feature>
<gene>
    <name evidence="3" type="ORF">PAN0_015c5062</name>
</gene>
<dbReference type="HOGENOM" id="CLU_236446_0_0_1"/>
<feature type="compositionally biased region" description="Acidic residues" evidence="1">
    <location>
        <begin position="187"/>
        <end position="200"/>
    </location>
</feature>
<feature type="compositionally biased region" description="Basic and acidic residues" evidence="1">
    <location>
        <begin position="603"/>
        <end position="612"/>
    </location>
</feature>
<organism evidence="3 4">
    <name type="scientific">Pseudozyma antarctica</name>
    <name type="common">Yeast</name>
    <name type="synonym">Candida antarctica</name>
    <dbReference type="NCBI Taxonomy" id="84753"/>
    <lineage>
        <taxon>Eukaryota</taxon>
        <taxon>Fungi</taxon>
        <taxon>Dikarya</taxon>
        <taxon>Basidiomycota</taxon>
        <taxon>Ustilaginomycotina</taxon>
        <taxon>Ustilaginomycetes</taxon>
        <taxon>Ustilaginales</taxon>
        <taxon>Ustilaginaceae</taxon>
        <taxon>Moesziomyces</taxon>
    </lineage>
</organism>